<dbReference type="PANTHER" id="PTHR46268:SF15">
    <property type="entry name" value="UNIVERSAL STRESS PROTEIN HP_0031"/>
    <property type="match status" value="1"/>
</dbReference>
<keyword evidence="4" id="KW-1185">Reference proteome</keyword>
<dbReference type="EMBL" id="FMVT01000005">
    <property type="protein sequence ID" value="SCY50508.1"/>
    <property type="molecule type" value="Genomic_DNA"/>
</dbReference>
<dbReference type="Proteomes" id="UP000199502">
    <property type="component" value="Unassembled WGS sequence"/>
</dbReference>
<dbReference type="OrthoDB" id="9804721at2"/>
<reference evidence="3 4" key="1">
    <citation type="submission" date="2016-10" db="EMBL/GenBank/DDBJ databases">
        <authorList>
            <person name="de Groot N.N."/>
        </authorList>
    </citation>
    <scope>NUCLEOTIDE SEQUENCE [LARGE SCALE GENOMIC DNA]</scope>
    <source>
        <strain evidence="3 4">CGMCC 1.8925</strain>
    </source>
</reference>
<comment type="similarity">
    <text evidence="1">Belongs to the universal stress protein A family.</text>
</comment>
<proteinExistence type="inferred from homology"/>
<dbReference type="PRINTS" id="PR01438">
    <property type="entry name" value="UNVRSLSTRESS"/>
</dbReference>
<dbReference type="InterPro" id="IPR006015">
    <property type="entry name" value="Universal_stress_UspA"/>
</dbReference>
<dbReference type="Pfam" id="PF00582">
    <property type="entry name" value="Usp"/>
    <property type="match status" value="1"/>
</dbReference>
<dbReference type="PANTHER" id="PTHR46268">
    <property type="entry name" value="STRESS RESPONSE PROTEIN NHAX"/>
    <property type="match status" value="1"/>
</dbReference>
<dbReference type="AlphaFoldDB" id="A0A1G5GIH5"/>
<evidence type="ECO:0000313" key="4">
    <source>
        <dbReference type="Proteomes" id="UP000199502"/>
    </source>
</evidence>
<dbReference type="STRING" id="336292.SAMN05660710_01753"/>
<sequence>MSYKTILTILTHPSQMPQLDAAAALAVREDAHLDILCLGLDMGQPGYFFPGGTAYVLQDAIDTAMDEAEALQSQVHAHLAAARDLRWSVDSAVAQSGGIPGLVGMKARFSDLTVLASPYAAATPADAEIVTEAALFEGCCPVLIVPPSGLPAEPPRRILVAWNQSTEALAAIRRALPLLRAAQAVEITCIDPRRSGIDRSDLGAALTQMLTRHGVRAEIAVLARTAPTISDELNRRAIETGADMIVMGAYGHSRFRQAILGGATRNMLEKSAVPVFMAR</sequence>
<protein>
    <submittedName>
        <fullName evidence="3">Universal stress protein family protein</fullName>
    </submittedName>
</protein>
<gene>
    <name evidence="3" type="ORF">SAMN05660710_01753</name>
</gene>
<dbReference type="InterPro" id="IPR006016">
    <property type="entry name" value="UspA"/>
</dbReference>
<feature type="domain" description="UspA" evidence="2">
    <location>
        <begin position="156"/>
        <end position="279"/>
    </location>
</feature>
<dbReference type="CDD" id="cd00293">
    <property type="entry name" value="USP-like"/>
    <property type="match status" value="1"/>
</dbReference>
<dbReference type="RefSeq" id="WP_090742598.1">
    <property type="nucleotide sequence ID" value="NZ_FMVT01000005.1"/>
</dbReference>
<organism evidence="3 4">
    <name type="scientific">Paracoccus tibetensis</name>
    <dbReference type="NCBI Taxonomy" id="336292"/>
    <lineage>
        <taxon>Bacteria</taxon>
        <taxon>Pseudomonadati</taxon>
        <taxon>Pseudomonadota</taxon>
        <taxon>Alphaproteobacteria</taxon>
        <taxon>Rhodobacterales</taxon>
        <taxon>Paracoccaceae</taxon>
        <taxon>Paracoccus</taxon>
    </lineage>
</organism>
<evidence type="ECO:0000259" key="2">
    <source>
        <dbReference type="Pfam" id="PF00582"/>
    </source>
</evidence>
<dbReference type="Gene3D" id="3.40.50.12370">
    <property type="match status" value="1"/>
</dbReference>
<name>A0A1G5GIH5_9RHOB</name>
<evidence type="ECO:0000256" key="1">
    <source>
        <dbReference type="ARBA" id="ARBA00008791"/>
    </source>
</evidence>
<dbReference type="SUPFAM" id="SSF52402">
    <property type="entry name" value="Adenine nucleotide alpha hydrolases-like"/>
    <property type="match status" value="1"/>
</dbReference>
<accession>A0A1G5GIH5</accession>
<evidence type="ECO:0000313" key="3">
    <source>
        <dbReference type="EMBL" id="SCY50508.1"/>
    </source>
</evidence>